<feature type="compositionally biased region" description="Basic residues" evidence="5">
    <location>
        <begin position="470"/>
        <end position="482"/>
    </location>
</feature>
<feature type="compositionally biased region" description="Pro residues" evidence="5">
    <location>
        <begin position="278"/>
        <end position="287"/>
    </location>
</feature>
<dbReference type="InterPro" id="IPR043470">
    <property type="entry name" value="Tjap1_dom"/>
</dbReference>
<dbReference type="Proteomes" id="UP000694620">
    <property type="component" value="Chromosome 15"/>
</dbReference>
<sequence length="497" mass="56086">MTSAAPIRKPYRKAPPQHREVRHDDSLSDTDRINILQQQNEDLRCRLSFTTHKMESMESEFNSSQHYLETELARTKDELEKMKDKFRRLQNSYTASQRANQDLEEKLRALVRKVENDKKSMDQEIVELTNKLLDAKNTINKLEELNERYRQDCNLAVQLLKCNKSHFRNHKFADLPYELQDMVNKHMKISPPDSGATKPDPTQSIAPADVVPTSVIARVLEKPEPMILNSAQSSSSSGRPVAEDVFVHVDMTGPQGDEAKPKGSNGATGPSFEKLNPYPTPPPPHPLYPGRKVIEFSTDDKVKIPKNSPLPNCTYATRQAISLSLVQGGGEDDGERQRMVPNSPPISERGCPFSSPPQAPSNFASSASSEEDILANWQRMFVEKIAPASESILVNRTSFSSESAQELQRSILSKRVSRSEKRRGDERGSAESSTEEQDVLTQEFTLTMPRSLRTPDEFEEKHSMPSRPLKSPKRMGVHHLHRKDSLTRALEHGTLLD</sequence>
<dbReference type="GO" id="GO:0016020">
    <property type="term" value="C:membrane"/>
    <property type="evidence" value="ECO:0007669"/>
    <property type="project" value="UniProtKB-SubCell"/>
</dbReference>
<reference evidence="7" key="2">
    <citation type="submission" date="2025-08" db="UniProtKB">
        <authorList>
            <consortium name="Ensembl"/>
        </authorList>
    </citation>
    <scope>IDENTIFICATION</scope>
</reference>
<feature type="coiled-coil region" evidence="4">
    <location>
        <begin position="40"/>
        <end position="159"/>
    </location>
</feature>
<feature type="domain" description="Tight junction-associated protein 1" evidence="6">
    <location>
        <begin position="265"/>
        <end position="424"/>
    </location>
</feature>
<dbReference type="PANTHER" id="PTHR28664:SF3">
    <property type="entry name" value="TIGHT JUNCTION-ASSOCIATED PROTEIN 1"/>
    <property type="match status" value="1"/>
</dbReference>
<proteinExistence type="predicted"/>
<feature type="compositionally biased region" description="Basic and acidic residues" evidence="5">
    <location>
        <begin position="453"/>
        <end position="463"/>
    </location>
</feature>
<feature type="compositionally biased region" description="Basic and acidic residues" evidence="5">
    <location>
        <begin position="417"/>
        <end position="429"/>
    </location>
</feature>
<evidence type="ECO:0000256" key="3">
    <source>
        <dbReference type="ARBA" id="ARBA00023136"/>
    </source>
</evidence>
<keyword evidence="4" id="KW-0175">Coiled coil</keyword>
<reference evidence="7" key="3">
    <citation type="submission" date="2025-09" db="UniProtKB">
        <authorList>
            <consortium name="Ensembl"/>
        </authorList>
    </citation>
    <scope>IDENTIFICATION</scope>
</reference>
<feature type="region of interest" description="Disordered" evidence="5">
    <location>
        <begin position="411"/>
        <end position="497"/>
    </location>
</feature>
<evidence type="ECO:0000256" key="4">
    <source>
        <dbReference type="SAM" id="Coils"/>
    </source>
</evidence>
<gene>
    <name evidence="7" type="primary">tjap1</name>
</gene>
<organism evidence="7 8">
    <name type="scientific">Erpetoichthys calabaricus</name>
    <name type="common">Rope fish</name>
    <name type="synonym">Calamoichthys calabaricus</name>
    <dbReference type="NCBI Taxonomy" id="27687"/>
    <lineage>
        <taxon>Eukaryota</taxon>
        <taxon>Metazoa</taxon>
        <taxon>Chordata</taxon>
        <taxon>Craniata</taxon>
        <taxon>Vertebrata</taxon>
        <taxon>Euteleostomi</taxon>
        <taxon>Actinopterygii</taxon>
        <taxon>Polypteriformes</taxon>
        <taxon>Polypteridae</taxon>
        <taxon>Erpetoichthys</taxon>
    </lineage>
</organism>
<dbReference type="AlphaFoldDB" id="A0A8C4SVS1"/>
<keyword evidence="2" id="KW-0597">Phosphoprotein</keyword>
<dbReference type="GO" id="GO:0007030">
    <property type="term" value="P:Golgi organization"/>
    <property type="evidence" value="ECO:0007669"/>
    <property type="project" value="TreeGrafter"/>
</dbReference>
<evidence type="ECO:0000259" key="6">
    <source>
        <dbReference type="Pfam" id="PF15453"/>
    </source>
</evidence>
<evidence type="ECO:0000256" key="1">
    <source>
        <dbReference type="ARBA" id="ARBA00004170"/>
    </source>
</evidence>
<name>A0A8C4SVS1_ERPCA</name>
<dbReference type="PANTHER" id="PTHR28664">
    <property type="entry name" value="TIGHT JUNCTION-ASSOCIATED PROTEIN 1"/>
    <property type="match status" value="1"/>
</dbReference>
<evidence type="ECO:0000256" key="2">
    <source>
        <dbReference type="ARBA" id="ARBA00022553"/>
    </source>
</evidence>
<dbReference type="Ensembl" id="ENSECRT00000022671.1">
    <property type="protein sequence ID" value="ENSECRP00000022199.1"/>
    <property type="gene ID" value="ENSECRG00000014952.1"/>
</dbReference>
<feature type="compositionally biased region" description="Basic and acidic residues" evidence="5">
    <location>
        <begin position="17"/>
        <end position="29"/>
    </location>
</feature>
<dbReference type="GO" id="GO:0005802">
    <property type="term" value="C:trans-Golgi network"/>
    <property type="evidence" value="ECO:0007669"/>
    <property type="project" value="TreeGrafter"/>
</dbReference>
<feature type="region of interest" description="Disordered" evidence="5">
    <location>
        <begin position="327"/>
        <end position="367"/>
    </location>
</feature>
<reference evidence="7" key="1">
    <citation type="submission" date="2021-06" db="EMBL/GenBank/DDBJ databases">
        <authorList>
            <consortium name="Wellcome Sanger Institute Data Sharing"/>
        </authorList>
    </citation>
    <scope>NUCLEOTIDE SEQUENCE [LARGE SCALE GENOMIC DNA]</scope>
</reference>
<protein>
    <submittedName>
        <fullName evidence="7">Tight junction associated protein 1 (peripheral)</fullName>
    </submittedName>
</protein>
<feature type="region of interest" description="Disordered" evidence="5">
    <location>
        <begin position="1"/>
        <end position="29"/>
    </location>
</feature>
<keyword evidence="8" id="KW-1185">Reference proteome</keyword>
<comment type="subcellular location">
    <subcellularLocation>
        <location evidence="1">Membrane</location>
        <topology evidence="1">Peripheral membrane protein</topology>
    </subcellularLocation>
</comment>
<dbReference type="GeneTree" id="ENSGT00940000164045"/>
<feature type="region of interest" description="Disordered" evidence="5">
    <location>
        <begin position="251"/>
        <end position="290"/>
    </location>
</feature>
<accession>A0A8C4SVS1</accession>
<keyword evidence="3" id="KW-0472">Membrane</keyword>
<dbReference type="Pfam" id="PF15453">
    <property type="entry name" value="Pilt"/>
    <property type="match status" value="1"/>
</dbReference>
<evidence type="ECO:0000313" key="7">
    <source>
        <dbReference type="Ensembl" id="ENSECRP00000022199.1"/>
    </source>
</evidence>
<evidence type="ECO:0000256" key="5">
    <source>
        <dbReference type="SAM" id="MobiDB-lite"/>
    </source>
</evidence>
<evidence type="ECO:0000313" key="8">
    <source>
        <dbReference type="Proteomes" id="UP000694620"/>
    </source>
</evidence>
<dbReference type="InterPro" id="IPR043441">
    <property type="entry name" value="Tjap1/BEGAIN"/>
</dbReference>